<accession>A0ACA9QJS4</accession>
<evidence type="ECO:0000313" key="1">
    <source>
        <dbReference type="EMBL" id="CAG8751430.1"/>
    </source>
</evidence>
<keyword evidence="2" id="KW-1185">Reference proteome</keyword>
<evidence type="ECO:0000313" key="2">
    <source>
        <dbReference type="Proteomes" id="UP000789525"/>
    </source>
</evidence>
<proteinExistence type="predicted"/>
<dbReference type="Proteomes" id="UP000789525">
    <property type="component" value="Unassembled WGS sequence"/>
</dbReference>
<sequence>NLLLGRAHAQCSHMGKHLIIYRDWSAFQFCKEDETHLVNRNDTKVPEDWITKISSKRPPSDIQSCWREVQDSMISGTGWLKVNRFGTDDTSRKLVRYRKEDQSNGPFFRLKLVKTLRLPSSGVEMSSFLMVQPIPDEEITNSLKLSTLHEARHNPLEVAFYLMGTHTGMSVVQRDCPNVGTVGDEFSWFLHPQVQKGTLPSPDTQMACK</sequence>
<gene>
    <name evidence="1" type="ORF">ACOLOM_LOCUS12715</name>
</gene>
<organism evidence="1 2">
    <name type="scientific">Acaulospora colombiana</name>
    <dbReference type="NCBI Taxonomy" id="27376"/>
    <lineage>
        <taxon>Eukaryota</taxon>
        <taxon>Fungi</taxon>
        <taxon>Fungi incertae sedis</taxon>
        <taxon>Mucoromycota</taxon>
        <taxon>Glomeromycotina</taxon>
        <taxon>Glomeromycetes</taxon>
        <taxon>Diversisporales</taxon>
        <taxon>Acaulosporaceae</taxon>
        <taxon>Acaulospora</taxon>
    </lineage>
</organism>
<dbReference type="EMBL" id="CAJVPT010053414">
    <property type="protein sequence ID" value="CAG8751430.1"/>
    <property type="molecule type" value="Genomic_DNA"/>
</dbReference>
<reference evidence="1" key="1">
    <citation type="submission" date="2021-06" db="EMBL/GenBank/DDBJ databases">
        <authorList>
            <person name="Kallberg Y."/>
            <person name="Tangrot J."/>
            <person name="Rosling A."/>
        </authorList>
    </citation>
    <scope>NUCLEOTIDE SEQUENCE</scope>
    <source>
        <strain evidence="1">CL356</strain>
    </source>
</reference>
<protein>
    <submittedName>
        <fullName evidence="1">2356_t:CDS:1</fullName>
    </submittedName>
</protein>
<name>A0ACA9QJS4_9GLOM</name>
<feature type="non-terminal residue" evidence="1">
    <location>
        <position position="1"/>
    </location>
</feature>
<comment type="caution">
    <text evidence="1">The sequence shown here is derived from an EMBL/GenBank/DDBJ whole genome shotgun (WGS) entry which is preliminary data.</text>
</comment>
<feature type="non-terminal residue" evidence="1">
    <location>
        <position position="209"/>
    </location>
</feature>